<keyword evidence="3" id="KW-1185">Reference proteome</keyword>
<dbReference type="Pfam" id="PF03235">
    <property type="entry name" value="GmrSD_N"/>
    <property type="match status" value="1"/>
</dbReference>
<dbReference type="OrthoDB" id="119979at2"/>
<name>A0A1H5S5T6_9BACT</name>
<proteinExistence type="predicted"/>
<dbReference type="InterPro" id="IPR003615">
    <property type="entry name" value="HNH_nuc"/>
</dbReference>
<reference evidence="2 3" key="1">
    <citation type="submission" date="2016-10" db="EMBL/GenBank/DDBJ databases">
        <authorList>
            <person name="de Groot N.N."/>
        </authorList>
    </citation>
    <scope>NUCLEOTIDE SEQUENCE [LARGE SCALE GENOMIC DNA]</scope>
    <source>
        <strain evidence="2 3">DSM 22489</strain>
    </source>
</reference>
<dbReference type="Proteomes" id="UP000236728">
    <property type="component" value="Unassembled WGS sequence"/>
</dbReference>
<dbReference type="Gene3D" id="1.10.30.50">
    <property type="match status" value="1"/>
</dbReference>
<dbReference type="CDD" id="cd00085">
    <property type="entry name" value="HNHc"/>
    <property type="match status" value="1"/>
</dbReference>
<accession>A0A1H5S5T6</accession>
<gene>
    <name evidence="2" type="ORF">SAMN05421819_0086</name>
</gene>
<dbReference type="RefSeq" id="WP_103931076.1">
    <property type="nucleotide sequence ID" value="NZ_FNVA01000001.1"/>
</dbReference>
<dbReference type="PANTHER" id="PTHR39639">
    <property type="entry name" value="CHROMOSOME 16, WHOLE GENOME SHOTGUN SEQUENCE"/>
    <property type="match status" value="1"/>
</dbReference>
<evidence type="ECO:0000313" key="3">
    <source>
        <dbReference type="Proteomes" id="UP000236728"/>
    </source>
</evidence>
<dbReference type="PANTHER" id="PTHR39639:SF1">
    <property type="entry name" value="DUF262 DOMAIN-CONTAINING PROTEIN"/>
    <property type="match status" value="1"/>
</dbReference>
<feature type="domain" description="GmrSD restriction endonucleases N-terminal" evidence="1">
    <location>
        <begin position="27"/>
        <end position="170"/>
    </location>
</feature>
<sequence length="437" mass="49220">MQYSQEKLKVRELVDAWGNKSLSVNIEYQRGASWGTSQQQGLIDSVFRTYPIPRIFLHKLIRRGLGGDSAVRYEIVDGQQRIRAFADFYAGQFELLKPDDKQLRLPNSLRKIDAPWSGRRYSQLDVGQRDLIDNAEIDAFIITEVVNVDEIRDLFIRLQSGTALNRQQVRDAWPGALGPFIEILAGKLRKEPASKLFGLIDRRSDRGDDDDDNFTTNRQVCAQLFTLFQARARDPHVAQSITADDLDRTYHAHTELDANGTLAASFINCLNLTTDVLTAAMLLSAKEGNTKRKFKKLDVISAFMLMQDLSFNPAWRPNSTLFSQVADHIVNSPSTTKSGKASSGRAINLYYTEWRSQLPSKLGIHLDPQRLFDSEQKLEIFDRDKGICQICNVAVDSGAEEYDHFPTPHYLGGKTQTSNGRLVCAKCHPRGRPATAP</sequence>
<evidence type="ECO:0000259" key="1">
    <source>
        <dbReference type="Pfam" id="PF03235"/>
    </source>
</evidence>
<evidence type="ECO:0000313" key="2">
    <source>
        <dbReference type="EMBL" id="SEF45979.1"/>
    </source>
</evidence>
<dbReference type="AlphaFoldDB" id="A0A1H5S5T6"/>
<dbReference type="EMBL" id="FNVA01000001">
    <property type="protein sequence ID" value="SEF45979.1"/>
    <property type="molecule type" value="Genomic_DNA"/>
</dbReference>
<dbReference type="InterPro" id="IPR004919">
    <property type="entry name" value="GmrSD_N"/>
</dbReference>
<protein>
    <recommendedName>
        <fullName evidence="1">GmrSD restriction endonucleases N-terminal domain-containing protein</fullName>
    </recommendedName>
</protein>
<organism evidence="2 3">
    <name type="scientific">Bryocella elongata</name>
    <dbReference type="NCBI Taxonomy" id="863522"/>
    <lineage>
        <taxon>Bacteria</taxon>
        <taxon>Pseudomonadati</taxon>
        <taxon>Acidobacteriota</taxon>
        <taxon>Terriglobia</taxon>
        <taxon>Terriglobales</taxon>
        <taxon>Acidobacteriaceae</taxon>
        <taxon>Bryocella</taxon>
    </lineage>
</organism>